<dbReference type="InParanoid" id="W3WTD5"/>
<evidence type="ECO:0000256" key="1">
    <source>
        <dbReference type="SAM" id="MobiDB-lite"/>
    </source>
</evidence>
<feature type="compositionally biased region" description="Low complexity" evidence="1">
    <location>
        <begin position="39"/>
        <end position="83"/>
    </location>
</feature>
<organism evidence="2 3">
    <name type="scientific">Pestalotiopsis fici (strain W106-1 / CGMCC3.15140)</name>
    <dbReference type="NCBI Taxonomy" id="1229662"/>
    <lineage>
        <taxon>Eukaryota</taxon>
        <taxon>Fungi</taxon>
        <taxon>Dikarya</taxon>
        <taxon>Ascomycota</taxon>
        <taxon>Pezizomycotina</taxon>
        <taxon>Sordariomycetes</taxon>
        <taxon>Xylariomycetidae</taxon>
        <taxon>Amphisphaeriales</taxon>
        <taxon>Sporocadaceae</taxon>
        <taxon>Pestalotiopsis</taxon>
    </lineage>
</organism>
<sequence length="215" mass="22564">MAPSNKNPTHGQKVDLGRKAPMSHEGVGAVESGSLAAESAAFKSSNEMSSSEFRSSNRPQEGMSMGMSGSSGTSHRTSGGISTQARDNATGRITADTHHHTEQQQQQQKSSSRGLGSQQQQSRQTQTSSGSSSGGGRRRLSGNGPHGKNLHEDNNLTGENASFTQYGTEADPAYLAERKFEAMDSMPAGSTGGAGREKKIDDKNIYDALGSESNA</sequence>
<feature type="compositionally biased region" description="Polar residues" evidence="1">
    <location>
        <begin position="1"/>
        <end position="10"/>
    </location>
</feature>
<dbReference type="OrthoDB" id="5383057at2759"/>
<reference evidence="3" key="1">
    <citation type="journal article" date="2015" name="BMC Genomics">
        <title>Genomic and transcriptomic analysis of the endophytic fungus Pestalotiopsis fici reveals its lifestyle and high potential for synthesis of natural products.</title>
        <authorList>
            <person name="Wang X."/>
            <person name="Zhang X."/>
            <person name="Liu L."/>
            <person name="Xiang M."/>
            <person name="Wang W."/>
            <person name="Sun X."/>
            <person name="Che Y."/>
            <person name="Guo L."/>
            <person name="Liu G."/>
            <person name="Guo L."/>
            <person name="Wang C."/>
            <person name="Yin W.B."/>
            <person name="Stadler M."/>
            <person name="Zhang X."/>
            <person name="Liu X."/>
        </authorList>
    </citation>
    <scope>NUCLEOTIDE SEQUENCE [LARGE SCALE GENOMIC DNA]</scope>
    <source>
        <strain evidence="3">W106-1 / CGMCC3.15140</strain>
    </source>
</reference>
<evidence type="ECO:0000313" key="3">
    <source>
        <dbReference type="Proteomes" id="UP000030651"/>
    </source>
</evidence>
<dbReference type="RefSeq" id="XP_007837756.1">
    <property type="nucleotide sequence ID" value="XM_007839565.1"/>
</dbReference>
<dbReference type="AlphaFoldDB" id="W3WTD5"/>
<dbReference type="HOGENOM" id="CLU_1283657_0_0_1"/>
<feature type="compositionally biased region" description="Polar residues" evidence="1">
    <location>
        <begin position="155"/>
        <end position="167"/>
    </location>
</feature>
<feature type="compositionally biased region" description="Basic and acidic residues" evidence="1">
    <location>
        <begin position="195"/>
        <end position="205"/>
    </location>
</feature>
<protein>
    <submittedName>
        <fullName evidence="2">Uncharacterized protein</fullName>
    </submittedName>
</protein>
<keyword evidence="3" id="KW-1185">Reference proteome</keyword>
<gene>
    <name evidence="2" type="ORF">PFICI_10984</name>
</gene>
<dbReference type="EMBL" id="KI912116">
    <property type="protein sequence ID" value="ETS77110.1"/>
    <property type="molecule type" value="Genomic_DNA"/>
</dbReference>
<accession>W3WTD5</accession>
<feature type="compositionally biased region" description="Low complexity" evidence="1">
    <location>
        <begin position="103"/>
        <end position="131"/>
    </location>
</feature>
<dbReference type="Proteomes" id="UP000030651">
    <property type="component" value="Unassembled WGS sequence"/>
</dbReference>
<evidence type="ECO:0000313" key="2">
    <source>
        <dbReference type="EMBL" id="ETS77110.1"/>
    </source>
</evidence>
<name>W3WTD5_PESFW</name>
<proteinExistence type="predicted"/>
<dbReference type="KEGG" id="pfy:PFICI_10984"/>
<dbReference type="GeneID" id="19275997"/>
<feature type="region of interest" description="Disordered" evidence="1">
    <location>
        <begin position="1"/>
        <end position="215"/>
    </location>
</feature>